<accession>A0ABX6ARL2</accession>
<dbReference type="Proteomes" id="UP000326041">
    <property type="component" value="Chromosome"/>
</dbReference>
<protein>
    <recommendedName>
        <fullName evidence="3">Zinc ribbon domain-containing protein</fullName>
    </recommendedName>
</protein>
<reference evidence="1 2" key="1">
    <citation type="submission" date="2017-09" db="EMBL/GenBank/DDBJ databases">
        <authorList>
            <person name="Lee N."/>
            <person name="Cho B.-K."/>
        </authorList>
    </citation>
    <scope>NUCLEOTIDE SEQUENCE [LARGE SCALE GENOMIC DNA]</scope>
    <source>
        <strain evidence="1 2">ATCC 13879</strain>
    </source>
</reference>
<proteinExistence type="predicted"/>
<organism evidence="1 2">
    <name type="scientific">Streptomyces prasinus</name>
    <dbReference type="NCBI Taxonomy" id="67345"/>
    <lineage>
        <taxon>Bacteria</taxon>
        <taxon>Bacillati</taxon>
        <taxon>Actinomycetota</taxon>
        <taxon>Actinomycetes</taxon>
        <taxon>Kitasatosporales</taxon>
        <taxon>Streptomycetaceae</taxon>
        <taxon>Streptomyces</taxon>
    </lineage>
</organism>
<sequence>MNQNTEHEKGNRFCKACGTPAQDGKLCRHCGTVLNLPDDAGLIEDQGTAVRHDFEGRPQQQEKK</sequence>
<dbReference type="RefSeq" id="WP_055604638.1">
    <property type="nucleotide sequence ID" value="NZ_CP023697.1"/>
</dbReference>
<dbReference type="GeneID" id="95533333"/>
<evidence type="ECO:0000313" key="2">
    <source>
        <dbReference type="Proteomes" id="UP000326041"/>
    </source>
</evidence>
<gene>
    <name evidence="1" type="ORF">CP972_01860</name>
</gene>
<evidence type="ECO:0008006" key="3">
    <source>
        <dbReference type="Google" id="ProtNLM"/>
    </source>
</evidence>
<evidence type="ECO:0000313" key="1">
    <source>
        <dbReference type="EMBL" id="QEV04629.1"/>
    </source>
</evidence>
<keyword evidence="2" id="KW-1185">Reference proteome</keyword>
<dbReference type="EMBL" id="CP023697">
    <property type="protein sequence ID" value="QEV04629.1"/>
    <property type="molecule type" value="Genomic_DNA"/>
</dbReference>
<name>A0ABX6ARL2_9ACTN</name>